<dbReference type="NCBIfam" id="TIGR04131">
    <property type="entry name" value="Bac_Flav_CTERM"/>
    <property type="match status" value="1"/>
</dbReference>
<feature type="chain" id="PRO_5046581218" evidence="1">
    <location>
        <begin position="24"/>
        <end position="672"/>
    </location>
</feature>
<sequence>MKLVNRYFLLLTLWLGVAAAARAQVCPSPNQPACTFDAVDNVSGQVVTSFCVGKPVRFVLACGRNILPTELYYGVRPGVSTVFPGCKPSTSPNAATFVYTPTRADVGPVTVSELATADPTAPGGSTYYIRNYQVYDNVAPAFTVAPCPSSNALITITDLTYDFYSVQFGTNPPVNLAPGQRRAVVPVPGGATSVTVTGHYTAPNICESLPATQNIAPLPPPQTPLFTTLTLLAPLPGGTATLAIGQLPTGYLYTLQRTDASVPGGFATVASLPANASSFTLTGAVAGGYRVRRTDPCHLDSAFSPLRYPLSLRGTSTQNSNQLLFDDGGSPGTTYTVTRDGNNLPGFTPIAGGGGLEDATGECGTSYRYVVTATYPDGGKSVSNEVTILTASTLPPARPLLLASFNVRNVVELTPLLASPPLGKGSTLFYRRTAGANAPADYGTATTLRPQRDSSALTELRKAPPCYSVRVVDVCGNASAESPSTCPALLAARPTDAAGTTTALTWSAFTGPDPTAPATYVLQRLGPDFSVLPNPVPVSGGSYTDLGPPTDEQVLRYRLQISGAGLPASAVSYSNVATVMRPLFLTIPTAFTPNGDGLNDVLEVKGKYLKDYTFVIVDRNGQEVFRGSQRADVWDGRIQGHAPVLGTYVWRFRQDNADGTPFTASGSVTILK</sequence>
<feature type="signal peptide" evidence="1">
    <location>
        <begin position="1"/>
        <end position="23"/>
    </location>
</feature>
<reference evidence="2 3" key="1">
    <citation type="submission" date="2020-11" db="EMBL/GenBank/DDBJ databases">
        <authorList>
            <person name="Kim M.K."/>
        </authorList>
    </citation>
    <scope>NUCLEOTIDE SEQUENCE [LARGE SCALE GENOMIC DNA]</scope>
    <source>
        <strain evidence="2 3">BT662</strain>
    </source>
</reference>
<protein>
    <submittedName>
        <fullName evidence="2">Gliding motility-associated C-terminal domain-containing protein</fullName>
    </submittedName>
</protein>
<keyword evidence="3" id="KW-1185">Reference proteome</keyword>
<accession>A0ABS0I1J5</accession>
<proteinExistence type="predicted"/>
<organism evidence="2 3">
    <name type="scientific">Hymenobacter ruricola</name>
    <dbReference type="NCBI Taxonomy" id="2791023"/>
    <lineage>
        <taxon>Bacteria</taxon>
        <taxon>Pseudomonadati</taxon>
        <taxon>Bacteroidota</taxon>
        <taxon>Cytophagia</taxon>
        <taxon>Cytophagales</taxon>
        <taxon>Hymenobacteraceae</taxon>
        <taxon>Hymenobacter</taxon>
    </lineage>
</organism>
<dbReference type="Proteomes" id="UP000618931">
    <property type="component" value="Unassembled WGS sequence"/>
</dbReference>
<name>A0ABS0I1J5_9BACT</name>
<gene>
    <name evidence="2" type="ORF">I2H31_06795</name>
</gene>
<comment type="caution">
    <text evidence="2">The sequence shown here is derived from an EMBL/GenBank/DDBJ whole genome shotgun (WGS) entry which is preliminary data.</text>
</comment>
<dbReference type="InterPro" id="IPR026341">
    <property type="entry name" value="T9SS_type_B"/>
</dbReference>
<evidence type="ECO:0000313" key="2">
    <source>
        <dbReference type="EMBL" id="MBF9220804.1"/>
    </source>
</evidence>
<evidence type="ECO:0000256" key="1">
    <source>
        <dbReference type="SAM" id="SignalP"/>
    </source>
</evidence>
<keyword evidence="1" id="KW-0732">Signal</keyword>
<dbReference type="Pfam" id="PF13585">
    <property type="entry name" value="CHU_C"/>
    <property type="match status" value="1"/>
</dbReference>
<dbReference type="RefSeq" id="WP_196292238.1">
    <property type="nucleotide sequence ID" value="NZ_JADQDM010000002.1"/>
</dbReference>
<evidence type="ECO:0000313" key="3">
    <source>
        <dbReference type="Proteomes" id="UP000618931"/>
    </source>
</evidence>
<dbReference type="EMBL" id="JADQDM010000002">
    <property type="protein sequence ID" value="MBF9220804.1"/>
    <property type="molecule type" value="Genomic_DNA"/>
</dbReference>